<proteinExistence type="predicted"/>
<name>A0A8X6X723_9ARAC</name>
<dbReference type="AlphaFoldDB" id="A0A8X6X723"/>
<reference evidence="1" key="1">
    <citation type="submission" date="2020-08" db="EMBL/GenBank/DDBJ databases">
        <title>Multicomponent nature underlies the extraordinary mechanical properties of spider dragline silk.</title>
        <authorList>
            <person name="Kono N."/>
            <person name="Nakamura H."/>
            <person name="Mori M."/>
            <person name="Yoshida Y."/>
            <person name="Ohtoshi R."/>
            <person name="Malay A.D."/>
            <person name="Moran D.A.P."/>
            <person name="Tomita M."/>
            <person name="Numata K."/>
            <person name="Arakawa K."/>
        </authorList>
    </citation>
    <scope>NUCLEOTIDE SEQUENCE</scope>
</reference>
<keyword evidence="2" id="KW-1185">Reference proteome</keyword>
<evidence type="ECO:0000313" key="2">
    <source>
        <dbReference type="Proteomes" id="UP000886998"/>
    </source>
</evidence>
<sequence>MMRGTYTWLLENEENWPKSDGEPDEDLVNSERRKTIVTTLTKTDENVNWYSKKCDVAPDILPKDHVRDAATFEIVGVDLAGLLYLKHGPRLT</sequence>
<dbReference type="Proteomes" id="UP000886998">
    <property type="component" value="Unassembled WGS sequence"/>
</dbReference>
<organism evidence="1 2">
    <name type="scientific">Trichonephila inaurata madagascariensis</name>
    <dbReference type="NCBI Taxonomy" id="2747483"/>
    <lineage>
        <taxon>Eukaryota</taxon>
        <taxon>Metazoa</taxon>
        <taxon>Ecdysozoa</taxon>
        <taxon>Arthropoda</taxon>
        <taxon>Chelicerata</taxon>
        <taxon>Arachnida</taxon>
        <taxon>Araneae</taxon>
        <taxon>Araneomorphae</taxon>
        <taxon>Entelegynae</taxon>
        <taxon>Araneoidea</taxon>
        <taxon>Nephilidae</taxon>
        <taxon>Trichonephila</taxon>
        <taxon>Trichonephila inaurata</taxon>
    </lineage>
</organism>
<comment type="caution">
    <text evidence="1">The sequence shown here is derived from an EMBL/GenBank/DDBJ whole genome shotgun (WGS) entry which is preliminary data.</text>
</comment>
<dbReference type="EMBL" id="BMAV01006318">
    <property type="protein sequence ID" value="GFY48125.1"/>
    <property type="molecule type" value="Genomic_DNA"/>
</dbReference>
<dbReference type="OrthoDB" id="8051532at2759"/>
<evidence type="ECO:0000313" key="1">
    <source>
        <dbReference type="EMBL" id="GFY48125.1"/>
    </source>
</evidence>
<accession>A0A8X6X723</accession>
<protein>
    <submittedName>
        <fullName evidence="1">Integrase catalytic domain-containing protein</fullName>
    </submittedName>
</protein>
<gene>
    <name evidence="1" type="primary">AVEN_211950_1</name>
    <name evidence="1" type="ORF">TNIN_239031</name>
</gene>